<accession>A0A3A4AWW3</accession>
<dbReference type="Proteomes" id="UP000265768">
    <property type="component" value="Unassembled WGS sequence"/>
</dbReference>
<dbReference type="InterPro" id="IPR032808">
    <property type="entry name" value="DoxX"/>
</dbReference>
<dbReference type="Pfam" id="PF07681">
    <property type="entry name" value="DoxX"/>
    <property type="match status" value="1"/>
</dbReference>
<reference evidence="9 10" key="1">
    <citation type="submission" date="2018-09" db="EMBL/GenBank/DDBJ databases">
        <title>YIM 75507 draft genome.</title>
        <authorList>
            <person name="Tang S."/>
            <person name="Feng Y."/>
        </authorList>
    </citation>
    <scope>NUCLEOTIDE SEQUENCE [LARGE SCALE GENOMIC DNA]</scope>
    <source>
        <strain evidence="9 10">YIM 75507</strain>
    </source>
</reference>
<dbReference type="GO" id="GO:0005886">
    <property type="term" value="C:plasma membrane"/>
    <property type="evidence" value="ECO:0007669"/>
    <property type="project" value="UniProtKB-SubCell"/>
</dbReference>
<comment type="subcellular location">
    <subcellularLocation>
        <location evidence="1">Cell membrane</location>
        <topology evidence="1">Multi-pass membrane protein</topology>
    </subcellularLocation>
</comment>
<feature type="compositionally biased region" description="Low complexity" evidence="7">
    <location>
        <begin position="212"/>
        <end position="225"/>
    </location>
</feature>
<evidence type="ECO:0000256" key="5">
    <source>
        <dbReference type="ARBA" id="ARBA00022989"/>
    </source>
</evidence>
<evidence type="ECO:0000256" key="1">
    <source>
        <dbReference type="ARBA" id="ARBA00004651"/>
    </source>
</evidence>
<feature type="compositionally biased region" description="Basic and acidic residues" evidence="7">
    <location>
        <begin position="153"/>
        <end position="168"/>
    </location>
</feature>
<evidence type="ECO:0000313" key="10">
    <source>
        <dbReference type="Proteomes" id="UP000265768"/>
    </source>
</evidence>
<comment type="caution">
    <text evidence="9">The sequence shown here is derived from an EMBL/GenBank/DDBJ whole genome shotgun (WGS) entry which is preliminary data.</text>
</comment>
<keyword evidence="5 8" id="KW-1133">Transmembrane helix</keyword>
<evidence type="ECO:0000256" key="6">
    <source>
        <dbReference type="ARBA" id="ARBA00023136"/>
    </source>
</evidence>
<feature type="transmembrane region" description="Helical" evidence="8">
    <location>
        <begin position="77"/>
        <end position="94"/>
    </location>
</feature>
<dbReference type="InterPro" id="IPR051907">
    <property type="entry name" value="DoxX-like_oxidoreductase"/>
</dbReference>
<gene>
    <name evidence="9" type="ORF">D5H75_08375</name>
</gene>
<keyword evidence="10" id="KW-1185">Reference proteome</keyword>
<dbReference type="EMBL" id="QZEY01000002">
    <property type="protein sequence ID" value="RJL34435.1"/>
    <property type="molecule type" value="Genomic_DNA"/>
</dbReference>
<protein>
    <submittedName>
        <fullName evidence="9">DoxX family protein</fullName>
    </submittedName>
</protein>
<keyword evidence="3" id="KW-1003">Cell membrane</keyword>
<feature type="transmembrane region" description="Helical" evidence="8">
    <location>
        <begin position="106"/>
        <end position="126"/>
    </location>
</feature>
<proteinExistence type="inferred from homology"/>
<dbReference type="PANTHER" id="PTHR33452:SF1">
    <property type="entry name" value="INNER MEMBRANE PROTEIN YPHA-RELATED"/>
    <property type="match status" value="1"/>
</dbReference>
<evidence type="ECO:0000256" key="7">
    <source>
        <dbReference type="SAM" id="MobiDB-lite"/>
    </source>
</evidence>
<organism evidence="9 10">
    <name type="scientific">Bailinhaonella thermotolerans</name>
    <dbReference type="NCBI Taxonomy" id="1070861"/>
    <lineage>
        <taxon>Bacteria</taxon>
        <taxon>Bacillati</taxon>
        <taxon>Actinomycetota</taxon>
        <taxon>Actinomycetes</taxon>
        <taxon>Streptosporangiales</taxon>
        <taxon>Streptosporangiaceae</taxon>
        <taxon>Bailinhaonella</taxon>
    </lineage>
</organism>
<evidence type="ECO:0000313" key="9">
    <source>
        <dbReference type="EMBL" id="RJL34435.1"/>
    </source>
</evidence>
<comment type="similarity">
    <text evidence="2">Belongs to the DoxX family.</text>
</comment>
<dbReference type="PANTHER" id="PTHR33452">
    <property type="entry name" value="OXIDOREDUCTASE CATD-RELATED"/>
    <property type="match status" value="1"/>
</dbReference>
<feature type="region of interest" description="Disordered" evidence="7">
    <location>
        <begin position="153"/>
        <end position="268"/>
    </location>
</feature>
<evidence type="ECO:0000256" key="4">
    <source>
        <dbReference type="ARBA" id="ARBA00022692"/>
    </source>
</evidence>
<dbReference type="AlphaFoldDB" id="A0A3A4AWW3"/>
<evidence type="ECO:0000256" key="2">
    <source>
        <dbReference type="ARBA" id="ARBA00006679"/>
    </source>
</evidence>
<keyword evidence="6 8" id="KW-0472">Membrane</keyword>
<evidence type="ECO:0000256" key="8">
    <source>
        <dbReference type="SAM" id="Phobius"/>
    </source>
</evidence>
<feature type="compositionally biased region" description="Gly residues" evidence="7">
    <location>
        <begin position="200"/>
        <end position="211"/>
    </location>
</feature>
<sequence length="268" mass="26855">MRRWVYDMAALAARLGVGGIFISNGWEKLEAGLAATSEQFGTLGAPAPDLWAAGTMLIEVVGGLLLFAGFMLPLTGMVLFAEALAVFFVGAGRYGLPLTGGDIKLIVALGAAAVLLAVGGAGRVSFDHLVLIRRREAAEAAAEEAADEAIARLRGEQPDGEPTRESPREAPTSPGRRVRDTAGPGGDAAGETPPARPGGAASGDGAAGTGAAGTDSAGGTRAAGDPGSASGGRVPPPTLPETPKRGGAPRRDAGDEPTSTELRSESHA</sequence>
<keyword evidence="4 8" id="KW-0812">Transmembrane</keyword>
<evidence type="ECO:0000256" key="3">
    <source>
        <dbReference type="ARBA" id="ARBA00022475"/>
    </source>
</evidence>
<dbReference type="OrthoDB" id="1122432at2"/>
<dbReference type="RefSeq" id="WP_119925736.1">
    <property type="nucleotide sequence ID" value="NZ_QZEY01000002.1"/>
</dbReference>
<name>A0A3A4AWW3_9ACTN</name>